<feature type="transmembrane region" description="Helical" evidence="1">
    <location>
        <begin position="30"/>
        <end position="50"/>
    </location>
</feature>
<geneLocation type="plasmid" evidence="2 3">
    <name>unnamed2</name>
</geneLocation>
<organism evidence="2 3">
    <name type="scientific">Rhodococcus pseudokoreensis</name>
    <dbReference type="NCBI Taxonomy" id="2811421"/>
    <lineage>
        <taxon>Bacteria</taxon>
        <taxon>Bacillati</taxon>
        <taxon>Actinomycetota</taxon>
        <taxon>Actinomycetes</taxon>
        <taxon>Mycobacteriales</taxon>
        <taxon>Nocardiaceae</taxon>
        <taxon>Rhodococcus</taxon>
    </lineage>
</organism>
<keyword evidence="3" id="KW-1185">Reference proteome</keyword>
<sequence length="88" mass="8833">MTTWTLWLGALLVVGGSAALFKHQAVAARALWVLAVLAFAAAAVGAVTASEVSLPLLLAVVIAIVATGALVAVTVPSKNPRERVSADG</sequence>
<accession>A0A974VZF1</accession>
<protein>
    <recommendedName>
        <fullName evidence="4">NADH-quinone oxidoreductase subunit J</fullName>
    </recommendedName>
</protein>
<name>A0A974VZF1_9NOCA</name>
<keyword evidence="1" id="KW-1133">Transmembrane helix</keyword>
<evidence type="ECO:0000256" key="1">
    <source>
        <dbReference type="SAM" id="Phobius"/>
    </source>
</evidence>
<proteinExistence type="predicted"/>
<dbReference type="EMBL" id="CP070617">
    <property type="protein sequence ID" value="QSE87917.1"/>
    <property type="molecule type" value="Genomic_DNA"/>
</dbReference>
<gene>
    <name evidence="2" type="ORF">JWS13_04195</name>
</gene>
<feature type="transmembrane region" description="Helical" evidence="1">
    <location>
        <begin position="56"/>
        <end position="75"/>
    </location>
</feature>
<feature type="transmembrane region" description="Helical" evidence="1">
    <location>
        <begin position="6"/>
        <end position="23"/>
    </location>
</feature>
<keyword evidence="2" id="KW-0614">Plasmid</keyword>
<dbReference type="RefSeq" id="WP_206004677.1">
    <property type="nucleotide sequence ID" value="NZ_CP070617.1"/>
</dbReference>
<keyword evidence="1" id="KW-0812">Transmembrane</keyword>
<reference evidence="2 3" key="1">
    <citation type="journal article" date="2021" name="Microbiol. Resour. Announc.">
        <title>Complete Genome Sequences of Two Rhodococcus sp. Strains with Large and Linear Chromosomes, Isolated from Apple Rhizosphere.</title>
        <authorList>
            <person name="Benning S."/>
            <person name="Brugnone N."/>
            <person name="Siani R."/>
            <person name="Kublik S."/>
            <person name="Schloter M."/>
            <person name="Rad V."/>
        </authorList>
    </citation>
    <scope>NUCLEOTIDE SEQUENCE [LARGE SCALE GENOMIC DNA]</scope>
    <source>
        <strain evidence="2 3">R79</strain>
    </source>
</reference>
<dbReference type="Proteomes" id="UP000662986">
    <property type="component" value="Plasmid unnamed2"/>
</dbReference>
<evidence type="ECO:0000313" key="2">
    <source>
        <dbReference type="EMBL" id="QSE87917.1"/>
    </source>
</evidence>
<evidence type="ECO:0008006" key="4">
    <source>
        <dbReference type="Google" id="ProtNLM"/>
    </source>
</evidence>
<keyword evidence="1" id="KW-0472">Membrane</keyword>
<evidence type="ECO:0000313" key="3">
    <source>
        <dbReference type="Proteomes" id="UP000662986"/>
    </source>
</evidence>
<reference evidence="2 3" key="2">
    <citation type="journal article" date="2022" name="Arch. Microbiol.">
        <title>Rhodococcus pseudokoreensis sp. nov. isolated from the rhizosphere of young M26 apple rootstocks.</title>
        <authorList>
            <person name="Kampfer P."/>
            <person name="Glaeser S.P."/>
            <person name="Blom J."/>
            <person name="Wolf J."/>
            <person name="Benning S."/>
            <person name="Schloter M."/>
            <person name="Neumann-Schaal M."/>
        </authorList>
    </citation>
    <scope>NUCLEOTIDE SEQUENCE [LARGE SCALE GENOMIC DNA]</scope>
    <source>
        <strain evidence="2 3">R79</strain>
    </source>
</reference>